<feature type="transmembrane region" description="Helical" evidence="1">
    <location>
        <begin position="9"/>
        <end position="29"/>
    </location>
</feature>
<keyword evidence="1" id="KW-0812">Transmembrane</keyword>
<dbReference type="CDD" id="cd00130">
    <property type="entry name" value="PAS"/>
    <property type="match status" value="1"/>
</dbReference>
<feature type="transmembrane region" description="Helical" evidence="1">
    <location>
        <begin position="166"/>
        <end position="188"/>
    </location>
</feature>
<feature type="transmembrane region" description="Helical" evidence="1">
    <location>
        <begin position="227"/>
        <end position="245"/>
    </location>
</feature>
<evidence type="ECO:0000313" key="5">
    <source>
        <dbReference type="EMBL" id="GIG15007.1"/>
    </source>
</evidence>
<accession>A0A8J3L9Q0</accession>
<feature type="domain" description="GGDEF" evidence="4">
    <location>
        <begin position="485"/>
        <end position="615"/>
    </location>
</feature>
<evidence type="ECO:0000259" key="2">
    <source>
        <dbReference type="PROSITE" id="PS50112"/>
    </source>
</evidence>
<evidence type="ECO:0000259" key="3">
    <source>
        <dbReference type="PROSITE" id="PS50113"/>
    </source>
</evidence>
<comment type="caution">
    <text evidence="5">The sequence shown here is derived from an EMBL/GenBank/DDBJ whole genome shotgun (WGS) entry which is preliminary data.</text>
</comment>
<feature type="transmembrane region" description="Helical" evidence="1">
    <location>
        <begin position="106"/>
        <end position="122"/>
    </location>
</feature>
<sequence length="621" mass="65529">MEQPACRPAWAVLLGTAAFSLAAAVAVVFGPHARLVMYVALCVLWAVYTTGALRQARNHDLQPRTRAFWGWAAAGGVCLVTGAVVQLCAAFGLWPGAMGPMLATKTFAVAGVAAITWPMLTWPLDVPGRRRLRVALDAATVMCGVAVFTWALAHARGAMPVDAVDLVLTLLASGVVVVSAFAMVRLVLGGSAPFGPAAGATGTSALLLLAIGIATDGLTGPQPDARLLFTTKLISGALLAVTPQVERITHPAGAPVPPPRRLGGALPYLAVAAAQVLLIVQLWRHGLDVTTWGVVVGMAVITALVTVRQKVTATDNERLIDELDATMASLSAQERRFRSLVQNTSDVTLVVDRAGDVVYASPSLHSVLGVSPQEAVGRPACGVLRAHLPGDGGHGWPTHLSSRPAHREELCVRQPDGTVKYLELVSRNLLDDPSVHGVVINLRDVTEAKDLQRRLRHQATHDSLTGLANRTLLNEQLSAQDRIRGSSAVLLLDLDGFKEVNDRFGHHVGDELLVVVAERLRKMVRPDDLVARLGGDEFVVLLRDSTAQAAVSTAERILSGLAAVASLDGRSVRVRGSVGVAAGTDTEFDTLLRRADEAMYQAKRSGAGVAVFGSHTASARA</sequence>
<proteinExistence type="predicted"/>
<feature type="domain" description="PAC" evidence="3">
    <location>
        <begin position="406"/>
        <end position="457"/>
    </location>
</feature>
<dbReference type="FunFam" id="3.30.70.270:FF:000001">
    <property type="entry name" value="Diguanylate cyclase domain protein"/>
    <property type="match status" value="1"/>
</dbReference>
<feature type="transmembrane region" description="Helical" evidence="1">
    <location>
        <begin position="265"/>
        <end position="283"/>
    </location>
</feature>
<feature type="transmembrane region" description="Helical" evidence="1">
    <location>
        <begin position="134"/>
        <end position="154"/>
    </location>
</feature>
<evidence type="ECO:0008006" key="7">
    <source>
        <dbReference type="Google" id="ProtNLM"/>
    </source>
</evidence>
<dbReference type="InterPro" id="IPR029787">
    <property type="entry name" value="Nucleotide_cyclase"/>
</dbReference>
<dbReference type="PANTHER" id="PTHR44757">
    <property type="entry name" value="DIGUANYLATE CYCLASE DGCP"/>
    <property type="match status" value="1"/>
</dbReference>
<dbReference type="InterPro" id="IPR035965">
    <property type="entry name" value="PAS-like_dom_sf"/>
</dbReference>
<feature type="transmembrane region" description="Helical" evidence="1">
    <location>
        <begin position="68"/>
        <end position="94"/>
    </location>
</feature>
<dbReference type="CDD" id="cd01949">
    <property type="entry name" value="GGDEF"/>
    <property type="match status" value="1"/>
</dbReference>
<dbReference type="InterPro" id="IPR000014">
    <property type="entry name" value="PAS"/>
</dbReference>
<dbReference type="PROSITE" id="PS50112">
    <property type="entry name" value="PAS"/>
    <property type="match status" value="1"/>
</dbReference>
<dbReference type="InterPro" id="IPR000700">
    <property type="entry name" value="PAS-assoc_C"/>
</dbReference>
<dbReference type="EMBL" id="BONJ01000017">
    <property type="protein sequence ID" value="GIG15007.1"/>
    <property type="molecule type" value="Genomic_DNA"/>
</dbReference>
<organism evidence="5 6">
    <name type="scientific">Catellatospora methionotrophica</name>
    <dbReference type="NCBI Taxonomy" id="121620"/>
    <lineage>
        <taxon>Bacteria</taxon>
        <taxon>Bacillati</taxon>
        <taxon>Actinomycetota</taxon>
        <taxon>Actinomycetes</taxon>
        <taxon>Micromonosporales</taxon>
        <taxon>Micromonosporaceae</taxon>
        <taxon>Catellatospora</taxon>
    </lineage>
</organism>
<feature type="transmembrane region" description="Helical" evidence="1">
    <location>
        <begin position="35"/>
        <end position="56"/>
    </location>
</feature>
<dbReference type="NCBIfam" id="TIGR00229">
    <property type="entry name" value="sensory_box"/>
    <property type="match status" value="1"/>
</dbReference>
<dbReference type="RefSeq" id="WP_166378672.1">
    <property type="nucleotide sequence ID" value="NZ_BAAATT010000007.1"/>
</dbReference>
<dbReference type="PROSITE" id="PS50113">
    <property type="entry name" value="PAC"/>
    <property type="match status" value="1"/>
</dbReference>
<dbReference type="InterPro" id="IPR052155">
    <property type="entry name" value="Biofilm_reg_signaling"/>
</dbReference>
<keyword evidence="1" id="KW-1133">Transmembrane helix</keyword>
<name>A0A8J3L9Q0_9ACTN</name>
<dbReference type="InterPro" id="IPR013656">
    <property type="entry name" value="PAS_4"/>
</dbReference>
<feature type="transmembrane region" description="Helical" evidence="1">
    <location>
        <begin position="195"/>
        <end position="215"/>
    </location>
</feature>
<dbReference type="InterPro" id="IPR000160">
    <property type="entry name" value="GGDEF_dom"/>
</dbReference>
<evidence type="ECO:0000256" key="1">
    <source>
        <dbReference type="SAM" id="Phobius"/>
    </source>
</evidence>
<dbReference type="SMART" id="SM00267">
    <property type="entry name" value="GGDEF"/>
    <property type="match status" value="1"/>
</dbReference>
<protein>
    <recommendedName>
        <fullName evidence="7">Diguanylate cyclase</fullName>
    </recommendedName>
</protein>
<gene>
    <name evidence="5" type="ORF">Cme02nite_33390</name>
</gene>
<dbReference type="InterPro" id="IPR043128">
    <property type="entry name" value="Rev_trsase/Diguanyl_cyclase"/>
</dbReference>
<dbReference type="Pfam" id="PF00990">
    <property type="entry name" value="GGDEF"/>
    <property type="match status" value="1"/>
</dbReference>
<dbReference type="SUPFAM" id="SSF55073">
    <property type="entry name" value="Nucleotide cyclase"/>
    <property type="match status" value="1"/>
</dbReference>
<dbReference type="SMART" id="SM00091">
    <property type="entry name" value="PAS"/>
    <property type="match status" value="1"/>
</dbReference>
<keyword evidence="6" id="KW-1185">Reference proteome</keyword>
<reference evidence="5" key="1">
    <citation type="submission" date="2021-01" db="EMBL/GenBank/DDBJ databases">
        <title>Whole genome shotgun sequence of Catellatospora methionotrophica NBRC 14553.</title>
        <authorList>
            <person name="Komaki H."/>
            <person name="Tamura T."/>
        </authorList>
    </citation>
    <scope>NUCLEOTIDE SEQUENCE</scope>
    <source>
        <strain evidence="5">NBRC 14553</strain>
    </source>
</reference>
<dbReference type="SUPFAM" id="SSF55785">
    <property type="entry name" value="PYP-like sensor domain (PAS domain)"/>
    <property type="match status" value="1"/>
</dbReference>
<feature type="domain" description="PAS" evidence="2">
    <location>
        <begin position="333"/>
        <end position="378"/>
    </location>
</feature>
<dbReference type="Pfam" id="PF08448">
    <property type="entry name" value="PAS_4"/>
    <property type="match status" value="1"/>
</dbReference>
<dbReference type="PANTHER" id="PTHR44757:SF2">
    <property type="entry name" value="BIOFILM ARCHITECTURE MAINTENANCE PROTEIN MBAA"/>
    <property type="match status" value="1"/>
</dbReference>
<keyword evidence="1" id="KW-0472">Membrane</keyword>
<evidence type="ECO:0000313" key="6">
    <source>
        <dbReference type="Proteomes" id="UP000660339"/>
    </source>
</evidence>
<dbReference type="Gene3D" id="3.30.450.20">
    <property type="entry name" value="PAS domain"/>
    <property type="match status" value="1"/>
</dbReference>
<dbReference type="NCBIfam" id="TIGR00254">
    <property type="entry name" value="GGDEF"/>
    <property type="match status" value="1"/>
</dbReference>
<feature type="transmembrane region" description="Helical" evidence="1">
    <location>
        <begin position="289"/>
        <end position="307"/>
    </location>
</feature>
<dbReference type="AlphaFoldDB" id="A0A8J3L9Q0"/>
<dbReference type="Gene3D" id="3.30.70.270">
    <property type="match status" value="1"/>
</dbReference>
<dbReference type="Proteomes" id="UP000660339">
    <property type="component" value="Unassembled WGS sequence"/>
</dbReference>
<dbReference type="PROSITE" id="PS50887">
    <property type="entry name" value="GGDEF"/>
    <property type="match status" value="1"/>
</dbReference>
<evidence type="ECO:0000259" key="4">
    <source>
        <dbReference type="PROSITE" id="PS50887"/>
    </source>
</evidence>